<evidence type="ECO:0000313" key="2">
    <source>
        <dbReference type="Proteomes" id="UP000644727"/>
    </source>
</evidence>
<name>A0ABR9W2S0_9MICO</name>
<keyword evidence="2" id="KW-1185">Reference proteome</keyword>
<evidence type="ECO:0000313" key="1">
    <source>
        <dbReference type="EMBL" id="MBE9403588.1"/>
    </source>
</evidence>
<organism evidence="1 2">
    <name type="scientific">Brachybacterium epidermidis</name>
    <dbReference type="NCBI Taxonomy" id="2781983"/>
    <lineage>
        <taxon>Bacteria</taxon>
        <taxon>Bacillati</taxon>
        <taxon>Actinomycetota</taxon>
        <taxon>Actinomycetes</taxon>
        <taxon>Micrococcales</taxon>
        <taxon>Dermabacteraceae</taxon>
        <taxon>Brachybacterium</taxon>
    </lineage>
</organism>
<dbReference type="Proteomes" id="UP000644727">
    <property type="component" value="Unassembled WGS sequence"/>
</dbReference>
<protein>
    <submittedName>
        <fullName evidence="1">Uncharacterized protein</fullName>
    </submittedName>
</protein>
<accession>A0ABR9W2S0</accession>
<gene>
    <name evidence="1" type="ORF">IOE58_05085</name>
</gene>
<reference evidence="1 2" key="1">
    <citation type="submission" date="2020-10" db="EMBL/GenBank/DDBJ databases">
        <title>Draft genome and description of Brachybacterium epidermidis sp nov.</title>
        <authorList>
            <person name="Boxberger M."/>
            <person name="La Scola B."/>
        </authorList>
    </citation>
    <scope>NUCLEOTIDE SEQUENCE [LARGE SCALE GENOMIC DNA]</scope>
    <source>
        <strain evidence="1 2">Marseille-Q2903</strain>
    </source>
</reference>
<sequence>MDDRSRLRDEISVASALCLGPLADAPGAQVQQSLAAAAHLADTAERTLHLFVAEARATGMTWAAIGEQLGITRQAAQKRFGRQVPLKVTRPQPDPSASQVAAAVGLLDAAAERRYEELEQRASAHIRRMAGSGGVARAFDAVPAVYGELTRAGPPQARLIGRVLHVSRIEERTGRATRAEITVAEDGTLLGLAYTESDAE</sequence>
<dbReference type="EMBL" id="JADEYR010000003">
    <property type="protein sequence ID" value="MBE9403588.1"/>
    <property type="molecule type" value="Genomic_DNA"/>
</dbReference>
<comment type="caution">
    <text evidence="1">The sequence shown here is derived from an EMBL/GenBank/DDBJ whole genome shotgun (WGS) entry which is preliminary data.</text>
</comment>
<dbReference type="RefSeq" id="WP_193865320.1">
    <property type="nucleotide sequence ID" value="NZ_JADEYR010000003.1"/>
</dbReference>
<proteinExistence type="predicted"/>